<dbReference type="RefSeq" id="WP_082885634.1">
    <property type="nucleotide sequence ID" value="NZ_LUUK01000194.1"/>
</dbReference>
<evidence type="ECO:0000313" key="3">
    <source>
        <dbReference type="Proteomes" id="UP000077628"/>
    </source>
</evidence>
<keyword evidence="3" id="KW-1185">Reference proteome</keyword>
<accession>A0A177NB06</accession>
<gene>
    <name evidence="2" type="ORF">A1355_10935</name>
</gene>
<protein>
    <submittedName>
        <fullName evidence="2">Uncharacterized protein</fullName>
    </submittedName>
</protein>
<evidence type="ECO:0000256" key="1">
    <source>
        <dbReference type="SAM" id="MobiDB-lite"/>
    </source>
</evidence>
<evidence type="ECO:0000313" key="2">
    <source>
        <dbReference type="EMBL" id="OAI15246.1"/>
    </source>
</evidence>
<dbReference type="STRING" id="702114.A1355_10935"/>
<organism evidence="2 3">
    <name type="scientific">Methylomonas koyamae</name>
    <dbReference type="NCBI Taxonomy" id="702114"/>
    <lineage>
        <taxon>Bacteria</taxon>
        <taxon>Pseudomonadati</taxon>
        <taxon>Pseudomonadota</taxon>
        <taxon>Gammaproteobacteria</taxon>
        <taxon>Methylococcales</taxon>
        <taxon>Methylococcaceae</taxon>
        <taxon>Methylomonas</taxon>
    </lineage>
</organism>
<dbReference type="AlphaFoldDB" id="A0A177NB06"/>
<reference evidence="3" key="1">
    <citation type="submission" date="2016-03" db="EMBL/GenBank/DDBJ databases">
        <authorList>
            <person name="Heylen K."/>
            <person name="De Vos P."/>
            <person name="Vekeman B."/>
        </authorList>
    </citation>
    <scope>NUCLEOTIDE SEQUENCE [LARGE SCALE GENOMIC DNA]</scope>
    <source>
        <strain evidence="3">R-45383</strain>
    </source>
</reference>
<feature type="region of interest" description="Disordered" evidence="1">
    <location>
        <begin position="1"/>
        <end position="29"/>
    </location>
</feature>
<comment type="caution">
    <text evidence="2">The sequence shown here is derived from an EMBL/GenBank/DDBJ whole genome shotgun (WGS) entry which is preliminary data.</text>
</comment>
<dbReference type="OrthoDB" id="5572537at2"/>
<name>A0A177NB06_9GAMM</name>
<dbReference type="Proteomes" id="UP000077628">
    <property type="component" value="Unassembled WGS sequence"/>
</dbReference>
<proteinExistence type="predicted"/>
<sequence length="122" mass="13454">MKQKKPLEAGAEMPQKKIRKPKSARMAPPTNGEILVKGVVMGIVISGISHASRSIAKAFVRRPLGLFVAGIASGYFAHKYRKELLTVSGRTAVESRNFILRQKENLGDLIAEIRDPDRDGDR</sequence>
<dbReference type="EMBL" id="LUUK01000194">
    <property type="protein sequence ID" value="OAI15246.1"/>
    <property type="molecule type" value="Genomic_DNA"/>
</dbReference>